<feature type="compositionally biased region" description="Basic and acidic residues" evidence="2">
    <location>
        <begin position="1381"/>
        <end position="1391"/>
    </location>
</feature>
<dbReference type="PANTHER" id="PTHR10194:SF60">
    <property type="entry name" value="RAS GTPASE-ACTIVATING PROTEIN RASKOL"/>
    <property type="match status" value="1"/>
</dbReference>
<dbReference type="CDD" id="cd05137">
    <property type="entry name" value="RasGAP_CLA2_BUD2"/>
    <property type="match status" value="1"/>
</dbReference>
<feature type="region of interest" description="Disordered" evidence="2">
    <location>
        <begin position="154"/>
        <end position="177"/>
    </location>
</feature>
<dbReference type="GO" id="GO:0007165">
    <property type="term" value="P:signal transduction"/>
    <property type="evidence" value="ECO:0007669"/>
    <property type="project" value="UniProtKB-ARBA"/>
</dbReference>
<feature type="compositionally biased region" description="Basic residues" evidence="2">
    <location>
        <begin position="251"/>
        <end position="260"/>
    </location>
</feature>
<feature type="compositionally biased region" description="Polar residues" evidence="2">
    <location>
        <begin position="83"/>
        <end position="117"/>
    </location>
</feature>
<protein>
    <submittedName>
        <fullName evidence="4">GTPase-activator protein</fullName>
    </submittedName>
</protein>
<accession>A0AAD5RTE6</accession>
<evidence type="ECO:0000259" key="3">
    <source>
        <dbReference type="PROSITE" id="PS50018"/>
    </source>
</evidence>
<dbReference type="InterPro" id="IPR035892">
    <property type="entry name" value="C2_domain_sf"/>
</dbReference>
<feature type="region of interest" description="Disordered" evidence="2">
    <location>
        <begin position="1207"/>
        <end position="1235"/>
    </location>
</feature>
<keyword evidence="5" id="KW-1185">Reference proteome</keyword>
<keyword evidence="1" id="KW-0343">GTPase activation</keyword>
<feature type="region of interest" description="Disordered" evidence="2">
    <location>
        <begin position="1"/>
        <end position="31"/>
    </location>
</feature>
<dbReference type="PROSITE" id="PS50018">
    <property type="entry name" value="RAS_GTPASE_ACTIV_2"/>
    <property type="match status" value="1"/>
</dbReference>
<feature type="region of interest" description="Disordered" evidence="2">
    <location>
        <begin position="82"/>
        <end position="124"/>
    </location>
</feature>
<dbReference type="Pfam" id="PF00616">
    <property type="entry name" value="RasGAP"/>
    <property type="match status" value="1"/>
</dbReference>
<evidence type="ECO:0000256" key="2">
    <source>
        <dbReference type="SAM" id="MobiDB-lite"/>
    </source>
</evidence>
<gene>
    <name evidence="4" type="ORF">MKZ38_010545</name>
</gene>
<dbReference type="CDD" id="cd00030">
    <property type="entry name" value="C2"/>
    <property type="match status" value="1"/>
</dbReference>
<feature type="region of interest" description="Disordered" evidence="2">
    <location>
        <begin position="1154"/>
        <end position="1181"/>
    </location>
</feature>
<dbReference type="InterPro" id="IPR023152">
    <property type="entry name" value="RasGAP_CS"/>
</dbReference>
<dbReference type="Proteomes" id="UP001201980">
    <property type="component" value="Unassembled WGS sequence"/>
</dbReference>
<dbReference type="EMBL" id="JAKWBI020000093">
    <property type="protein sequence ID" value="KAJ2903039.1"/>
    <property type="molecule type" value="Genomic_DNA"/>
</dbReference>
<proteinExistence type="predicted"/>
<dbReference type="InterPro" id="IPR039360">
    <property type="entry name" value="Ras_GTPase"/>
</dbReference>
<evidence type="ECO:0000313" key="5">
    <source>
        <dbReference type="Proteomes" id="UP001201980"/>
    </source>
</evidence>
<evidence type="ECO:0000256" key="1">
    <source>
        <dbReference type="ARBA" id="ARBA00022468"/>
    </source>
</evidence>
<dbReference type="PANTHER" id="PTHR10194">
    <property type="entry name" value="RAS GTPASE-ACTIVATING PROTEINS"/>
    <property type="match status" value="1"/>
</dbReference>
<sequence length="1391" mass="153793">MRSSPEMMSILPPGMDGGTQNGQRTGGRSDWAQNAADTLTRTMERSREKVSNSNLRNTFRANVNLQNTIRAVTPELPLETAQPAVNQPTPQSHTQSTGNTATKRPPVSMNNNSNNALSGPIFASPATATSPRLIPVGTGDDAQRRQGVVFNNSFDSVSYESGPSSSPPPRPANFRPRTYTMDGALRQQAPTAPLVDIRSRIGSFSSPGAHSIVEEPRLLGPTIDSLSVPSVAPHRPSAPPPSLSSKDKKSSTRRLTKRGSRPTSPLVSPPPSVDSLPTPVPTKDANKILLLMRTLCGRMRGEIEYQSEVGGHWYQGIGYIEEEKGSLMFDPGHNGPFHIAIIPDLRGCRVQPKENAEKKKRCLEISNPFHALELILRPLATEEIDLWLAALLCWQQLRASNNNNAKLSTPAARSVGPGRPDLNRRGSYGGTRDAKIIKAGKVLLWDKGIATSPRTIVKRPSTRDLRSSSTSWRRVSCILQDNGEFKLMTENDVSVLSVIELSQLNRCAIQQLDKSVLEEDFCIAIFPIYASSASQLSVFRPVYIALDTRVLFEVWFVLLRAFTVPDLFAIDTANPDQVVEISDLQAHSSGEVFRLEKHINIRVTEAKIRTAALSHNSNPQQSRHFKDRADNDPLVGNYLAEVILDGEVRSRTTIKSDTKSPFWREDCDFMDLPTSLPYLSVVLKRVDGNLESFSHQLQASLGLPKTGNLNEVLCGAVDIPLEKMDQGKDHEQWLQIMDDGGQAMGSMLVKVHHEELVVLLAKEYQPLSEIMHRFTTGLTLNIAEAMPSNTKRLSELFLNIFQVSGRASEWLMALVEDEIDGIGNQATMKKYRFSRRLKSNDSIESSTSDREQMVRDMGKSLTGEANLLFRGNSLLTQSLEFHMRRLGKDYLEDILYDKIFEINEINPDCEVNPARLVEGDDLQQHWAQLIQLTGEIWDCIKISATKLPPELRHILKYIRAVAEDRYGDFLRTVTYTSVSGFLFLRFICPAILNPKLFGLLRDLPRDRAQRTLTLIAKGLQGLSNLASIGKKEPWMESMNRFLAGRRQEFKEFIDQVCSIPAERSTVTLPASYSTPITILGRLSPMAREGFPSLPYLVDHARNFATLAKLWMEYHPAGGAEARMMDGELRKFHDICADLNKRAGDCMMRVENLRSAENASQPATESENPTTPRDGSLGHGLGLGFMDTHSASSLVGDALAQYPSAVSSGGVSSSTLYNNADKPPGSSGSEFDLEGDPSDKLVMRLARDANSRKTSGGSEGSSSTAGNTLRALRNGRKSAGQRLIPSFIRKGKPDASSPTALLTKVKPEPPSQPDSSPESSPMTTRPPRDRDIRGCEEEASREPRSERMESDRGKSGFFSDPFHGHGHHVHLPHSRQHAHSKPTQDDLPRTTP</sequence>
<feature type="region of interest" description="Disordered" evidence="2">
    <location>
        <begin position="224"/>
        <end position="280"/>
    </location>
</feature>
<dbReference type="InterPro" id="IPR001936">
    <property type="entry name" value="RasGAP_dom"/>
</dbReference>
<dbReference type="GO" id="GO:0005096">
    <property type="term" value="F:GTPase activator activity"/>
    <property type="evidence" value="ECO:0007669"/>
    <property type="project" value="UniProtKB-KW"/>
</dbReference>
<feature type="compositionally biased region" description="Basic and acidic residues" evidence="2">
    <location>
        <begin position="1325"/>
        <end position="1353"/>
    </location>
</feature>
<name>A0AAD5RTE6_9PEZI</name>
<evidence type="ECO:0000313" key="4">
    <source>
        <dbReference type="EMBL" id="KAJ2903039.1"/>
    </source>
</evidence>
<dbReference type="SMART" id="SM00323">
    <property type="entry name" value="RasGAP"/>
    <property type="match status" value="1"/>
</dbReference>
<dbReference type="Gene3D" id="1.10.506.10">
    <property type="entry name" value="GTPase Activation - p120gap, domain 1"/>
    <property type="match status" value="1"/>
</dbReference>
<dbReference type="InterPro" id="IPR008936">
    <property type="entry name" value="Rho_GTPase_activation_prot"/>
</dbReference>
<feature type="domain" description="Ras-GAP" evidence="3">
    <location>
        <begin position="789"/>
        <end position="1024"/>
    </location>
</feature>
<feature type="compositionally biased region" description="Basic residues" evidence="2">
    <location>
        <begin position="1363"/>
        <end position="1379"/>
    </location>
</feature>
<dbReference type="SUPFAM" id="SSF49562">
    <property type="entry name" value="C2 domain (Calcium/lipid-binding domain, CaLB)"/>
    <property type="match status" value="1"/>
</dbReference>
<comment type="caution">
    <text evidence="4">The sequence shown here is derived from an EMBL/GenBank/DDBJ whole genome shotgun (WGS) entry which is preliminary data.</text>
</comment>
<dbReference type="SUPFAM" id="SSF48350">
    <property type="entry name" value="GTPase activation domain, GAP"/>
    <property type="match status" value="1"/>
</dbReference>
<feature type="compositionally biased region" description="Polar residues" evidence="2">
    <location>
        <begin position="1154"/>
        <end position="1172"/>
    </location>
</feature>
<reference evidence="4" key="1">
    <citation type="submission" date="2022-07" db="EMBL/GenBank/DDBJ databases">
        <title>Draft genome sequence of Zalerion maritima ATCC 34329, a (micro)plastics degrading marine fungus.</title>
        <authorList>
            <person name="Paco A."/>
            <person name="Goncalves M.F.M."/>
            <person name="Rocha-Santos T.A.P."/>
            <person name="Alves A."/>
        </authorList>
    </citation>
    <scope>NUCLEOTIDE SEQUENCE</scope>
    <source>
        <strain evidence="4">ATCC 34329</strain>
    </source>
</reference>
<organism evidence="4 5">
    <name type="scientific">Zalerion maritima</name>
    <dbReference type="NCBI Taxonomy" id="339359"/>
    <lineage>
        <taxon>Eukaryota</taxon>
        <taxon>Fungi</taxon>
        <taxon>Dikarya</taxon>
        <taxon>Ascomycota</taxon>
        <taxon>Pezizomycotina</taxon>
        <taxon>Sordariomycetes</taxon>
        <taxon>Lulworthiomycetidae</taxon>
        <taxon>Lulworthiales</taxon>
        <taxon>Lulworthiaceae</taxon>
        <taxon>Zalerion</taxon>
    </lineage>
</organism>
<feature type="region of interest" description="Disordered" evidence="2">
    <location>
        <begin position="1247"/>
        <end position="1391"/>
    </location>
</feature>
<dbReference type="PROSITE" id="PS00509">
    <property type="entry name" value="RAS_GTPASE_ACTIV_1"/>
    <property type="match status" value="1"/>
</dbReference>